<evidence type="ECO:0000313" key="4">
    <source>
        <dbReference type="Proteomes" id="UP000612055"/>
    </source>
</evidence>
<feature type="compositionally biased region" description="Low complexity" evidence="2">
    <location>
        <begin position="475"/>
        <end position="487"/>
    </location>
</feature>
<dbReference type="GO" id="GO:0005930">
    <property type="term" value="C:axoneme"/>
    <property type="evidence" value="ECO:0007669"/>
    <property type="project" value="UniProtKB-SubCell"/>
</dbReference>
<comment type="subcellular location">
    <subcellularLocation>
        <location evidence="1">Cytoplasm</location>
        <location evidence="1">Cytoskeleton</location>
        <location evidence="1">Cilium axoneme</location>
    </subcellularLocation>
</comment>
<feature type="compositionally biased region" description="Pro residues" evidence="2">
    <location>
        <begin position="488"/>
        <end position="499"/>
    </location>
</feature>
<accession>A0A835Y6M4</accession>
<name>A0A835Y6M4_9CHLO</name>
<evidence type="ECO:0000256" key="1">
    <source>
        <dbReference type="ARBA" id="ARBA00004430"/>
    </source>
</evidence>
<gene>
    <name evidence="3" type="ORF">HYH03_006750</name>
</gene>
<feature type="compositionally biased region" description="Gly residues" evidence="2">
    <location>
        <begin position="1314"/>
        <end position="1333"/>
    </location>
</feature>
<evidence type="ECO:0000256" key="2">
    <source>
        <dbReference type="SAM" id="MobiDB-lite"/>
    </source>
</evidence>
<feature type="region of interest" description="Disordered" evidence="2">
    <location>
        <begin position="58"/>
        <end position="133"/>
    </location>
</feature>
<organism evidence="3 4">
    <name type="scientific">Edaphochlamys debaryana</name>
    <dbReference type="NCBI Taxonomy" id="47281"/>
    <lineage>
        <taxon>Eukaryota</taxon>
        <taxon>Viridiplantae</taxon>
        <taxon>Chlorophyta</taxon>
        <taxon>core chlorophytes</taxon>
        <taxon>Chlorophyceae</taxon>
        <taxon>CS clade</taxon>
        <taxon>Chlamydomonadales</taxon>
        <taxon>Chlamydomonadales incertae sedis</taxon>
        <taxon>Edaphochlamys</taxon>
    </lineage>
</organism>
<feature type="region of interest" description="Disordered" evidence="2">
    <location>
        <begin position="1272"/>
        <end position="1291"/>
    </location>
</feature>
<feature type="region of interest" description="Disordered" evidence="2">
    <location>
        <begin position="444"/>
        <end position="501"/>
    </location>
</feature>
<feature type="compositionally biased region" description="Gly residues" evidence="2">
    <location>
        <begin position="456"/>
        <end position="474"/>
    </location>
</feature>
<comment type="caution">
    <text evidence="3">The sequence shown here is derived from an EMBL/GenBank/DDBJ whole genome shotgun (WGS) entry which is preliminary data.</text>
</comment>
<proteinExistence type="predicted"/>
<evidence type="ECO:0000313" key="3">
    <source>
        <dbReference type="EMBL" id="KAG2495141.1"/>
    </source>
</evidence>
<sequence length="1378" mass="136663">MVTHLMLPLNHPLLLAGPARGWAEAVAALLEADQRRAGGGSTLALSGALADVAVGRRRSSGGVSGSAGGGGAGGAATRGDVEAGSYSVAAGRGRPRGGPGVANGGGAGGSGSGAGPSGGRPSGSGAAGPAAAAGPLAPVSGVGNGWYGYGGGGGGWMTPAPQHVVTPLPRLRTDFPRVTHITLVHNALLHRCQVHAALSTLRTLWPGVRGLSVHDSVTWDLPLDYSALGVMTHITSLELLFQGQGGMDEAGQPLYRSSMPHLCRLANLEELCMKWIIGYDVDSFLDFDEVYDLLASLVRHGRLRSLQFGGENINAEGARHLASITSLETLSLVCDARPASPSHLLDLLSMPRLVRLELLHVCPDHAWNAPAPDDPNPLMQLSEKAAALSVSPLRCLALSLSPGCHPLVSRALPLLPHLRSLSVRVTSPEEEEALCTAFRAMLAGPPALPPPPPSSGAGGAGGGGGGGGGGGVATPGGSPAPSLAAAATPPPPALGPPPLRSLRLENAELGPELVGALAALTALTSLQLPRGLPSGEQVEYDPEAAAAAAAAAANALLGPDAALAAALAASKHTLAHLGALGRLTGLRRLLLQMDSPQETAPAFVDGGLASVLCGLPHLESLHLSTWNLLGVDPSPQALGEYPQPPHHLLGALGRQPDRGPGSGSGSGPESGSAAVGEGGDGPGPSSEPIGAHLDLDRGSQPLIAPGTAGAGPSAGAGPGPPSSAAAAAGGSQAAGASAVEAPLSAPEQRAVEVLRGVLAELRADMKAREQAAASAVAATGAGVQAAPNAGAAAAQGGAGGAGAGAAAGAEAAGAGPALSSAAATPSADPSAPTAAAAASYEAGVPVPPSVAPLLSLARRLREALEPLRPPALPRVLREGGLLGPGALEPGALTPELWSELVQGGPSGSGAAAAAAEAGAGAGGAAGLGLGSAGGPGPAADAGGAAGAGADATMGAEDGAAGDASGSGPSEAGKGVPSVLCLAEALATWEAVATLSPGANATLGSGSSSAPAPATPSSPPCLPPLPTWAWSGLRSLSLTHWAVGWQKLRDHGPPQPGRCYAVSWDLLPRCLEALLLVRCQLVGSRPPPALRHLWLSDCLTTGESLPQALPLAPELETLVLRWPCWPEEGEPPLHRSALLAAVTKMQGLRTLGLGGLRCPDVCALAPLQQLRHLMLEPQQPPRPQGEAAAAAAQRDLSLLDTLMSLPPGSLAGLRTLWLPNWAMPIKQLLTWQNMLQAAMPLVVLRVTEYDVVWTVPTPVMHVAPVVPPSSRAERWARGRSTPTPPPDLMSTGGAGCRTPFGSPFNTLHGSGLGAGGVGGNGGGRGHGAHGGGAGASTPAVGRSPQPQGQGQGGGGAGADVEGPDGQELEWWRIGCWSVQ</sequence>
<reference evidence="3" key="1">
    <citation type="journal article" date="2020" name="bioRxiv">
        <title>Comparative genomics of Chlamydomonas.</title>
        <authorList>
            <person name="Craig R.J."/>
            <person name="Hasan A.R."/>
            <person name="Ness R.W."/>
            <person name="Keightley P.D."/>
        </authorList>
    </citation>
    <scope>NUCLEOTIDE SEQUENCE</scope>
    <source>
        <strain evidence="3">CCAP 11/70</strain>
    </source>
</reference>
<feature type="region of interest" description="Disordered" evidence="2">
    <location>
        <begin position="1314"/>
        <end position="1369"/>
    </location>
</feature>
<keyword evidence="4" id="KW-1185">Reference proteome</keyword>
<dbReference type="PANTHER" id="PTHR45725">
    <property type="entry name" value="FORMIN HOMOLOGY 2 FAMILY MEMBER"/>
    <property type="match status" value="1"/>
</dbReference>
<protein>
    <submittedName>
        <fullName evidence="3">Uncharacterized protein</fullName>
    </submittedName>
</protein>
<feature type="compositionally biased region" description="Gly residues" evidence="2">
    <location>
        <begin position="62"/>
        <end position="76"/>
    </location>
</feature>
<feature type="compositionally biased region" description="Gly residues" evidence="2">
    <location>
        <begin position="708"/>
        <end position="717"/>
    </location>
</feature>
<feature type="region of interest" description="Disordered" evidence="2">
    <location>
        <begin position="637"/>
        <end position="729"/>
    </location>
</feature>
<dbReference type="OrthoDB" id="533770at2759"/>
<dbReference type="EMBL" id="JAEHOE010000026">
    <property type="protein sequence ID" value="KAG2495141.1"/>
    <property type="molecule type" value="Genomic_DNA"/>
</dbReference>
<feature type="compositionally biased region" description="Gly residues" evidence="2">
    <location>
        <begin position="96"/>
        <end position="126"/>
    </location>
</feature>
<dbReference type="PANTHER" id="PTHR45725:SF18">
    <property type="entry name" value="ORC1-LIKE AAA ATPASE DOMAIN-CONTAINING PROTEIN"/>
    <property type="match status" value="1"/>
</dbReference>
<dbReference type="Proteomes" id="UP000612055">
    <property type="component" value="Unassembled WGS sequence"/>
</dbReference>
<dbReference type="InterPro" id="IPR032675">
    <property type="entry name" value="LRR_dom_sf"/>
</dbReference>
<dbReference type="SUPFAM" id="SSF52058">
    <property type="entry name" value="L domain-like"/>
    <property type="match status" value="1"/>
</dbReference>
<dbReference type="Gene3D" id="3.80.10.10">
    <property type="entry name" value="Ribonuclease Inhibitor"/>
    <property type="match status" value="1"/>
</dbReference>
<dbReference type="InterPro" id="IPR051425">
    <property type="entry name" value="Formin_Homology"/>
</dbReference>